<feature type="transmembrane region" description="Helical" evidence="1">
    <location>
        <begin position="7"/>
        <end position="25"/>
    </location>
</feature>
<dbReference type="OrthoDB" id="1524728at2"/>
<comment type="caution">
    <text evidence="2">The sequence shown here is derived from an EMBL/GenBank/DDBJ whole genome shotgun (WGS) entry which is preliminary data.</text>
</comment>
<proteinExistence type="predicted"/>
<name>A0A2N0VJT3_9BACT</name>
<sequence>MPTTSRWFIKAGVIYFVLGITLVFLDEIPLMSSKLSLLPIYLHMLVMGWITQLIIGVSVWMFPRKHRDKKRRESILVWATFWTLNIGLILRFLSEPFIPLLKDGKVIQISIVVSALLQWIAVILYTIEIWPRLQNRKKQR</sequence>
<dbReference type="AlphaFoldDB" id="A0A2N0VJT3"/>
<gene>
    <name evidence="2" type="ORF">CWD77_02955</name>
</gene>
<dbReference type="RefSeq" id="WP_101071733.1">
    <property type="nucleotide sequence ID" value="NZ_PISP01000001.1"/>
</dbReference>
<feature type="transmembrane region" description="Helical" evidence="1">
    <location>
        <begin position="106"/>
        <end position="130"/>
    </location>
</feature>
<dbReference type="EMBL" id="PISP01000001">
    <property type="protein sequence ID" value="PKD44442.1"/>
    <property type="molecule type" value="Genomic_DNA"/>
</dbReference>
<evidence type="ECO:0000256" key="1">
    <source>
        <dbReference type="SAM" id="Phobius"/>
    </source>
</evidence>
<feature type="transmembrane region" description="Helical" evidence="1">
    <location>
        <begin position="40"/>
        <end position="63"/>
    </location>
</feature>
<organism evidence="2 3">
    <name type="scientific">Rhodohalobacter barkolensis</name>
    <dbReference type="NCBI Taxonomy" id="2053187"/>
    <lineage>
        <taxon>Bacteria</taxon>
        <taxon>Pseudomonadati</taxon>
        <taxon>Balneolota</taxon>
        <taxon>Balneolia</taxon>
        <taxon>Balneolales</taxon>
        <taxon>Balneolaceae</taxon>
        <taxon>Rhodohalobacter</taxon>
    </lineage>
</organism>
<keyword evidence="1" id="KW-0812">Transmembrane</keyword>
<dbReference type="InterPro" id="IPR036927">
    <property type="entry name" value="Cyt_c_oxase-like_su1_sf"/>
</dbReference>
<protein>
    <submittedName>
        <fullName evidence="2">Uncharacterized protein</fullName>
    </submittedName>
</protein>
<keyword evidence="1" id="KW-1133">Transmembrane helix</keyword>
<reference evidence="2 3" key="1">
    <citation type="submission" date="2017-11" db="EMBL/GenBank/DDBJ databases">
        <title>Rhodohalobacter 15182 sp. nov., isolated from a salt lake.</title>
        <authorList>
            <person name="Han S."/>
        </authorList>
    </citation>
    <scope>NUCLEOTIDE SEQUENCE [LARGE SCALE GENOMIC DNA]</scope>
    <source>
        <strain evidence="2 3">15182</strain>
    </source>
</reference>
<feature type="transmembrane region" description="Helical" evidence="1">
    <location>
        <begin position="75"/>
        <end position="94"/>
    </location>
</feature>
<evidence type="ECO:0000313" key="3">
    <source>
        <dbReference type="Proteomes" id="UP000233398"/>
    </source>
</evidence>
<evidence type="ECO:0000313" key="2">
    <source>
        <dbReference type="EMBL" id="PKD44442.1"/>
    </source>
</evidence>
<accession>A0A2N0VJT3</accession>
<keyword evidence="1" id="KW-0472">Membrane</keyword>
<dbReference type="Proteomes" id="UP000233398">
    <property type="component" value="Unassembled WGS sequence"/>
</dbReference>
<dbReference type="Gene3D" id="1.20.210.10">
    <property type="entry name" value="Cytochrome c oxidase-like, subunit I domain"/>
    <property type="match status" value="1"/>
</dbReference>
<dbReference type="SUPFAM" id="SSF81442">
    <property type="entry name" value="Cytochrome c oxidase subunit I-like"/>
    <property type="match status" value="1"/>
</dbReference>
<keyword evidence="3" id="KW-1185">Reference proteome</keyword>